<dbReference type="InterPro" id="IPR036397">
    <property type="entry name" value="RNaseH_sf"/>
</dbReference>
<dbReference type="GO" id="GO:0003676">
    <property type="term" value="F:nucleic acid binding"/>
    <property type="evidence" value="ECO:0007669"/>
    <property type="project" value="InterPro"/>
</dbReference>
<protein>
    <recommendedName>
        <fullName evidence="1">Integrase catalytic domain-containing protein</fullName>
    </recommendedName>
</protein>
<dbReference type="SUPFAM" id="SSF53098">
    <property type="entry name" value="Ribonuclease H-like"/>
    <property type="match status" value="1"/>
</dbReference>
<dbReference type="PANTHER" id="PTHR37984">
    <property type="entry name" value="PROTEIN CBG26694"/>
    <property type="match status" value="1"/>
</dbReference>
<accession>A0AAW1UR72</accession>
<dbReference type="Pfam" id="PF00665">
    <property type="entry name" value="rve"/>
    <property type="match status" value="1"/>
</dbReference>
<dbReference type="InterPro" id="IPR012337">
    <property type="entry name" value="RNaseH-like_sf"/>
</dbReference>
<dbReference type="PANTHER" id="PTHR37984:SF5">
    <property type="entry name" value="PROTEIN NYNRIN-LIKE"/>
    <property type="match status" value="1"/>
</dbReference>
<sequence>MHKHIKLICRTCDTCIKNKTRFGNFTQPLSQMGPASEPFQIVSLDTIGGFGSNKSPKRYLHLIIDHFTKYAFAITSKTQTAKDFINLVKKIQKKNKIKLLLTDQYAGINSNQFKKFLKSEKIKYVFTAVDCPFSNGLNERTNQTLVNAIRCKISENRHRPWSVIAEQCIENYNNTVHSTTKFTPSYLLNGIDNSFSPPELNKNNLENLKENREIAFLNSKKVHDQNKIYYDKNKKPITYKEGDLVYIQNSSRLNRNKLDPIRVGPYKIQKKISNLLYMIDTGSKRSQCNIFHASKMIPYCPVPESNTHLLGGGGGM</sequence>
<comment type="caution">
    <text evidence="2">The sequence shown here is derived from an EMBL/GenBank/DDBJ whole genome shotgun (WGS) entry which is preliminary data.</text>
</comment>
<name>A0AAW1UR72_9CUCU</name>
<dbReference type="Proteomes" id="UP001431783">
    <property type="component" value="Unassembled WGS sequence"/>
</dbReference>
<organism evidence="2 3">
    <name type="scientific">Henosepilachna vigintioctopunctata</name>
    <dbReference type="NCBI Taxonomy" id="420089"/>
    <lineage>
        <taxon>Eukaryota</taxon>
        <taxon>Metazoa</taxon>
        <taxon>Ecdysozoa</taxon>
        <taxon>Arthropoda</taxon>
        <taxon>Hexapoda</taxon>
        <taxon>Insecta</taxon>
        <taxon>Pterygota</taxon>
        <taxon>Neoptera</taxon>
        <taxon>Endopterygota</taxon>
        <taxon>Coleoptera</taxon>
        <taxon>Polyphaga</taxon>
        <taxon>Cucujiformia</taxon>
        <taxon>Coccinelloidea</taxon>
        <taxon>Coccinellidae</taxon>
        <taxon>Epilachninae</taxon>
        <taxon>Epilachnini</taxon>
        <taxon>Henosepilachna</taxon>
    </lineage>
</organism>
<dbReference type="InterPro" id="IPR050951">
    <property type="entry name" value="Retrovirus_Pol_polyprotein"/>
</dbReference>
<gene>
    <name evidence="2" type="ORF">WA026_023810</name>
</gene>
<dbReference type="EMBL" id="JARQZJ010000089">
    <property type="protein sequence ID" value="KAK9882922.1"/>
    <property type="molecule type" value="Genomic_DNA"/>
</dbReference>
<reference evidence="2 3" key="1">
    <citation type="submission" date="2023-03" db="EMBL/GenBank/DDBJ databases">
        <title>Genome insight into feeding habits of ladybird beetles.</title>
        <authorList>
            <person name="Li H.-S."/>
            <person name="Huang Y.-H."/>
            <person name="Pang H."/>
        </authorList>
    </citation>
    <scope>NUCLEOTIDE SEQUENCE [LARGE SCALE GENOMIC DNA]</scope>
    <source>
        <strain evidence="2">SYSU_2023b</strain>
        <tissue evidence="2">Whole body</tissue>
    </source>
</reference>
<dbReference type="InterPro" id="IPR001584">
    <property type="entry name" value="Integrase_cat-core"/>
</dbReference>
<feature type="domain" description="Integrase catalytic" evidence="1">
    <location>
        <begin position="34"/>
        <end position="192"/>
    </location>
</feature>
<evidence type="ECO:0000313" key="3">
    <source>
        <dbReference type="Proteomes" id="UP001431783"/>
    </source>
</evidence>
<evidence type="ECO:0000313" key="2">
    <source>
        <dbReference type="EMBL" id="KAK9882922.1"/>
    </source>
</evidence>
<dbReference type="AlphaFoldDB" id="A0AAW1UR72"/>
<dbReference type="PROSITE" id="PS50994">
    <property type="entry name" value="INTEGRASE"/>
    <property type="match status" value="1"/>
</dbReference>
<keyword evidence="3" id="KW-1185">Reference proteome</keyword>
<proteinExistence type="predicted"/>
<dbReference type="GO" id="GO:0015074">
    <property type="term" value="P:DNA integration"/>
    <property type="evidence" value="ECO:0007669"/>
    <property type="project" value="InterPro"/>
</dbReference>
<evidence type="ECO:0000259" key="1">
    <source>
        <dbReference type="PROSITE" id="PS50994"/>
    </source>
</evidence>
<dbReference type="Gene3D" id="3.30.420.10">
    <property type="entry name" value="Ribonuclease H-like superfamily/Ribonuclease H"/>
    <property type="match status" value="1"/>
</dbReference>